<name>A0A3D8GQ36_9BACI</name>
<feature type="region of interest" description="Disordered" evidence="1">
    <location>
        <begin position="1"/>
        <end position="31"/>
    </location>
</feature>
<comment type="caution">
    <text evidence="3">The sequence shown here is derived from an EMBL/GenBank/DDBJ whole genome shotgun (WGS) entry which is preliminary data.</text>
</comment>
<accession>A0A3D8GQ36</accession>
<feature type="compositionally biased region" description="Basic and acidic residues" evidence="1">
    <location>
        <begin position="21"/>
        <end position="31"/>
    </location>
</feature>
<dbReference type="InterPro" id="IPR036397">
    <property type="entry name" value="RNaseH_sf"/>
</dbReference>
<feature type="domain" description="YprB ribonuclease H-like" evidence="2">
    <location>
        <begin position="104"/>
        <end position="272"/>
    </location>
</feature>
<dbReference type="EMBL" id="QNQT01000005">
    <property type="protein sequence ID" value="RDU36392.1"/>
    <property type="molecule type" value="Genomic_DNA"/>
</dbReference>
<dbReference type="GO" id="GO:0003676">
    <property type="term" value="F:nucleic acid binding"/>
    <property type="evidence" value="ECO:0007669"/>
    <property type="project" value="InterPro"/>
</dbReference>
<evidence type="ECO:0000313" key="3">
    <source>
        <dbReference type="EMBL" id="RDU36392.1"/>
    </source>
</evidence>
<keyword evidence="4" id="KW-1185">Reference proteome</keyword>
<dbReference type="InterPro" id="IPR012337">
    <property type="entry name" value="RNaseH-like_sf"/>
</dbReference>
<evidence type="ECO:0000259" key="2">
    <source>
        <dbReference type="Pfam" id="PF13482"/>
    </source>
</evidence>
<dbReference type="OrthoDB" id="9790530at2"/>
<gene>
    <name evidence="3" type="ORF">DRW41_12710</name>
</gene>
<evidence type="ECO:0000313" key="4">
    <source>
        <dbReference type="Proteomes" id="UP000257144"/>
    </source>
</evidence>
<dbReference type="Pfam" id="PF13482">
    <property type="entry name" value="RNase_H_2"/>
    <property type="match status" value="1"/>
</dbReference>
<dbReference type="PANTHER" id="PTHR38462">
    <property type="entry name" value="EXONUCLEASE-LIKE PROTEIN"/>
    <property type="match status" value="1"/>
</dbReference>
<protein>
    <recommendedName>
        <fullName evidence="2">YprB ribonuclease H-like domain-containing protein</fullName>
    </recommendedName>
</protein>
<dbReference type="AlphaFoldDB" id="A0A3D8GQ36"/>
<feature type="compositionally biased region" description="Basic residues" evidence="1">
    <location>
        <begin position="1"/>
        <end position="12"/>
    </location>
</feature>
<dbReference type="InterPro" id="IPR038720">
    <property type="entry name" value="YprB_RNase_H-like_dom"/>
</dbReference>
<dbReference type="Gene3D" id="3.30.420.10">
    <property type="entry name" value="Ribonuclease H-like superfamily/Ribonuclease H"/>
    <property type="match status" value="1"/>
</dbReference>
<sequence>MSLKNKLNRLKPHLSTGKDAPSPEKEKEAKAQEIPFADEWAKAGVKPYYFDGQYCLIREAAYPLSHRHGKYRFCDFVEAAVLWDETGIHHPLSSAGHSPGELFFFDTETTGLGGGAGNTIFLLGYAFIKGDNLLVRQHILPNPGAEVPLYQSFLENIDYRTLVTYNGKSFDWPQVKTRHTLVRDHVPKLPQFGHFDLYHAARRLWKHKLERLKLSVVEKEVLGVERVDDIPGFLAPMIYFDFVESRRPEGMLGILRHNELDILSLVTLYAHLTFQICGVDKGRTNREAFEVGKWFSSVGNHGEAAKAFTALIEGTDEEADRSRLALGHALKKDFNWERALELFCSVACSKDSSLAIEGCIEAAKILEHRKKDYAEALGLCKNAISLIGEEEVKLTSGKATIEELIHREARLARKSLAASSNQ</sequence>
<organism evidence="3 4">
    <name type="scientific">Neobacillus piezotolerans</name>
    <dbReference type="NCBI Taxonomy" id="2259171"/>
    <lineage>
        <taxon>Bacteria</taxon>
        <taxon>Bacillati</taxon>
        <taxon>Bacillota</taxon>
        <taxon>Bacilli</taxon>
        <taxon>Bacillales</taxon>
        <taxon>Bacillaceae</taxon>
        <taxon>Neobacillus</taxon>
    </lineage>
</organism>
<evidence type="ECO:0000256" key="1">
    <source>
        <dbReference type="SAM" id="MobiDB-lite"/>
    </source>
</evidence>
<dbReference type="SUPFAM" id="SSF53098">
    <property type="entry name" value="Ribonuclease H-like"/>
    <property type="match status" value="1"/>
</dbReference>
<dbReference type="Proteomes" id="UP000257144">
    <property type="component" value="Unassembled WGS sequence"/>
</dbReference>
<proteinExistence type="predicted"/>
<dbReference type="PANTHER" id="PTHR38462:SF1">
    <property type="entry name" value="YPRB RIBONUCLEASE H-LIKE DOMAIN-CONTAINING PROTEIN"/>
    <property type="match status" value="1"/>
</dbReference>
<reference evidence="3 4" key="1">
    <citation type="submission" date="2018-07" db="EMBL/GenBank/DDBJ databases">
        <title>Bacillus sp. YLB-04 draft genome sequence.</title>
        <authorList>
            <person name="Yu L."/>
            <person name="Tang X."/>
        </authorList>
    </citation>
    <scope>NUCLEOTIDE SEQUENCE [LARGE SCALE GENOMIC DNA]</scope>
    <source>
        <strain evidence="3 4">YLB-04</strain>
    </source>
</reference>
<dbReference type="RefSeq" id="WP_115452386.1">
    <property type="nucleotide sequence ID" value="NZ_QNQT01000005.1"/>
</dbReference>